<evidence type="ECO:0000256" key="4">
    <source>
        <dbReference type="ARBA" id="ARBA00023136"/>
    </source>
</evidence>
<protein>
    <submittedName>
        <fullName evidence="8">NLPA lipoprotein</fullName>
    </submittedName>
</protein>
<evidence type="ECO:0000256" key="3">
    <source>
        <dbReference type="ARBA" id="ARBA00022729"/>
    </source>
</evidence>
<dbReference type="Proteomes" id="UP000308489">
    <property type="component" value="Chromosome 1"/>
</dbReference>
<gene>
    <name evidence="8" type="primary">metQ_2</name>
    <name evidence="8" type="ORF">NCTC503_00761</name>
</gene>
<dbReference type="OrthoDB" id="9812878at2"/>
<evidence type="ECO:0000256" key="1">
    <source>
        <dbReference type="ARBA" id="ARBA00004635"/>
    </source>
</evidence>
<keyword evidence="4" id="KW-0472">Membrane</keyword>
<evidence type="ECO:0000313" key="9">
    <source>
        <dbReference type="Proteomes" id="UP000308489"/>
    </source>
</evidence>
<dbReference type="GO" id="GO:0016020">
    <property type="term" value="C:membrane"/>
    <property type="evidence" value="ECO:0007669"/>
    <property type="project" value="UniProtKB-SubCell"/>
</dbReference>
<dbReference type="AlphaFoldDB" id="A0A4V6Z161"/>
<reference evidence="8 9" key="1">
    <citation type="submission" date="2019-05" db="EMBL/GenBank/DDBJ databases">
        <authorList>
            <consortium name="Pathogen Informatics"/>
        </authorList>
    </citation>
    <scope>NUCLEOTIDE SEQUENCE [LARGE SCALE GENOMIC DNA]</scope>
    <source>
        <strain evidence="8 9">NCTC503</strain>
    </source>
</reference>
<dbReference type="KEGG" id="hhw:NCTC503_00761"/>
<accession>A0A4V6Z161</accession>
<dbReference type="PANTHER" id="PTHR30429">
    <property type="entry name" value="D-METHIONINE-BINDING LIPOPROTEIN METQ"/>
    <property type="match status" value="1"/>
</dbReference>
<evidence type="ECO:0000256" key="7">
    <source>
        <dbReference type="SAM" id="SignalP"/>
    </source>
</evidence>
<dbReference type="PROSITE" id="PS51257">
    <property type="entry name" value="PROKAR_LIPOPROTEIN"/>
    <property type="match status" value="1"/>
</dbReference>
<comment type="similarity">
    <text evidence="2">Belongs to the NlpA lipoprotein family.</text>
</comment>
<comment type="subcellular location">
    <subcellularLocation>
        <location evidence="1">Membrane</location>
        <topology evidence="1">Lipid-anchor</topology>
    </subcellularLocation>
</comment>
<keyword evidence="3 7" id="KW-0732">Signal</keyword>
<dbReference type="SUPFAM" id="SSF53850">
    <property type="entry name" value="Periplasmic binding protein-like II"/>
    <property type="match status" value="1"/>
</dbReference>
<keyword evidence="6 8" id="KW-0449">Lipoprotein</keyword>
<dbReference type="Gene3D" id="3.40.190.10">
    <property type="entry name" value="Periplasmic binding protein-like II"/>
    <property type="match status" value="2"/>
</dbReference>
<organism evidence="8 9">
    <name type="scientific">Hathewaya histolytica</name>
    <name type="common">Clostridium histolyticum</name>
    <dbReference type="NCBI Taxonomy" id="1498"/>
    <lineage>
        <taxon>Bacteria</taxon>
        <taxon>Bacillati</taxon>
        <taxon>Bacillota</taxon>
        <taxon>Clostridia</taxon>
        <taxon>Eubacteriales</taxon>
        <taxon>Clostridiaceae</taxon>
        <taxon>Hathewaya</taxon>
    </lineage>
</organism>
<keyword evidence="5" id="KW-0564">Palmitate</keyword>
<evidence type="ECO:0000256" key="5">
    <source>
        <dbReference type="ARBA" id="ARBA00023139"/>
    </source>
</evidence>
<dbReference type="PANTHER" id="PTHR30429:SF0">
    <property type="entry name" value="METHIONINE-BINDING LIPOPROTEIN METQ"/>
    <property type="match status" value="1"/>
</dbReference>
<evidence type="ECO:0000256" key="6">
    <source>
        <dbReference type="ARBA" id="ARBA00023288"/>
    </source>
</evidence>
<keyword evidence="9" id="KW-1185">Reference proteome</keyword>
<dbReference type="EMBL" id="LR590481">
    <property type="protein sequence ID" value="VTQ85427.1"/>
    <property type="molecule type" value="Genomic_DNA"/>
</dbReference>
<sequence length="277" mass="31030">MFKKFICTILLATLCVSASACGSKTSSSDAKNEDAKQKKVIKLATISAQKSRLEWAKEILAEKGINAEIVVFDGNSMPATALKDGDVDGVLVNHKKWMETFNKENKSSLVMMKPYYYYSPIRMYSKKHTTIEAIPKNAKISVSNDPSNLDIALKMLQDVGLIKLGKKTGEFYTPVDIVENSKNIKLIMAETINVARSLDDADAVISFTFYVKKAGGIDVKKFLYENPTDKDQLPVGLIVQEKDKEAEWAKYLAEHFVSEKYLKKAKDVYGDSYVCYE</sequence>
<dbReference type="RefSeq" id="WP_138209485.1">
    <property type="nucleotide sequence ID" value="NZ_CBCRUQ010000001.1"/>
</dbReference>
<feature type="signal peptide" evidence="7">
    <location>
        <begin position="1"/>
        <end position="20"/>
    </location>
</feature>
<dbReference type="InterPro" id="IPR004872">
    <property type="entry name" value="Lipoprotein_NlpA"/>
</dbReference>
<feature type="chain" id="PRO_5038742546" evidence="7">
    <location>
        <begin position="21"/>
        <end position="277"/>
    </location>
</feature>
<name>A0A4V6Z161_HATHI</name>
<evidence type="ECO:0000313" key="8">
    <source>
        <dbReference type="EMBL" id="VTQ85427.1"/>
    </source>
</evidence>
<evidence type="ECO:0000256" key="2">
    <source>
        <dbReference type="ARBA" id="ARBA00008973"/>
    </source>
</evidence>
<dbReference type="Pfam" id="PF03180">
    <property type="entry name" value="Lipoprotein_9"/>
    <property type="match status" value="1"/>
</dbReference>
<proteinExistence type="inferred from homology"/>